<keyword evidence="2" id="KW-1185">Reference proteome</keyword>
<accession>A0A8D0ACB5</accession>
<evidence type="ECO:0000313" key="1">
    <source>
        <dbReference type="Ensembl" id="ENSSLUP00000052943.1"/>
    </source>
</evidence>
<reference evidence="1" key="2">
    <citation type="submission" date="2025-09" db="UniProtKB">
        <authorList>
            <consortium name="Ensembl"/>
        </authorList>
    </citation>
    <scope>IDENTIFICATION</scope>
</reference>
<dbReference type="Ensembl" id="ENSSLUT00000054498.1">
    <property type="protein sequence ID" value="ENSSLUP00000052943.1"/>
    <property type="gene ID" value="ENSSLUG00000022990.1"/>
</dbReference>
<sequence length="202" mass="22908">NSPTIMLSSMMCRQPNVTPYSMYYAPPPASKTTPEMYMSLRAWPGFGMWLARARYSRTPPQINNDSPVIKTTRTSDKPPLFSMLIRCRLRTQFMSCTAELSSCLSRTPRASRQRAVPAPSRHSLETLVVVERRPTPPSPQPTIRRSLNHHSSTCSSRMLCGLSWRQICRGSECNTQNVPKHLTELSVLLLYPLWPRLKGSTV</sequence>
<dbReference type="Proteomes" id="UP000694568">
    <property type="component" value="Unplaced"/>
</dbReference>
<protein>
    <submittedName>
        <fullName evidence="1">Uncharacterized protein</fullName>
    </submittedName>
</protein>
<proteinExistence type="predicted"/>
<dbReference type="GeneTree" id="ENSGT01030000235036"/>
<dbReference type="AlphaFoldDB" id="A0A8D0ACB5"/>
<evidence type="ECO:0000313" key="2">
    <source>
        <dbReference type="Proteomes" id="UP000694568"/>
    </source>
</evidence>
<organism evidence="1 2">
    <name type="scientific">Sander lucioperca</name>
    <name type="common">Pike-perch</name>
    <name type="synonym">Perca lucioperca</name>
    <dbReference type="NCBI Taxonomy" id="283035"/>
    <lineage>
        <taxon>Eukaryota</taxon>
        <taxon>Metazoa</taxon>
        <taxon>Chordata</taxon>
        <taxon>Craniata</taxon>
        <taxon>Vertebrata</taxon>
        <taxon>Euteleostomi</taxon>
        <taxon>Actinopterygii</taxon>
        <taxon>Neopterygii</taxon>
        <taxon>Teleostei</taxon>
        <taxon>Neoteleostei</taxon>
        <taxon>Acanthomorphata</taxon>
        <taxon>Eupercaria</taxon>
        <taxon>Perciformes</taxon>
        <taxon>Percoidei</taxon>
        <taxon>Percidae</taxon>
        <taxon>Luciopercinae</taxon>
        <taxon>Sander</taxon>
    </lineage>
</organism>
<name>A0A8D0ACB5_SANLU</name>
<reference evidence="1" key="1">
    <citation type="submission" date="2025-08" db="UniProtKB">
        <authorList>
            <consortium name="Ensembl"/>
        </authorList>
    </citation>
    <scope>IDENTIFICATION</scope>
</reference>